<evidence type="ECO:0000313" key="1">
    <source>
        <dbReference type="EMBL" id="TEY52511.1"/>
    </source>
</evidence>
<dbReference type="EMBL" id="PHWZ01000256">
    <property type="protein sequence ID" value="TEY52511.1"/>
    <property type="molecule type" value="Genomic_DNA"/>
</dbReference>
<comment type="caution">
    <text evidence="1">The sequence shown here is derived from an EMBL/GenBank/DDBJ whole genome shotgun (WGS) entry which is preliminary data.</text>
</comment>
<organism evidence="1 2">
    <name type="scientific">Botryotinia calthae</name>
    <dbReference type="NCBI Taxonomy" id="38488"/>
    <lineage>
        <taxon>Eukaryota</taxon>
        <taxon>Fungi</taxon>
        <taxon>Dikarya</taxon>
        <taxon>Ascomycota</taxon>
        <taxon>Pezizomycotina</taxon>
        <taxon>Leotiomycetes</taxon>
        <taxon>Helotiales</taxon>
        <taxon>Sclerotiniaceae</taxon>
        <taxon>Botryotinia</taxon>
    </lineage>
</organism>
<dbReference type="AlphaFoldDB" id="A0A4Y8CWB1"/>
<protein>
    <submittedName>
        <fullName evidence="1">Uncharacterized protein</fullName>
    </submittedName>
</protein>
<gene>
    <name evidence="1" type="ORF">BOTCAL_0257g00040</name>
</gene>
<evidence type="ECO:0000313" key="2">
    <source>
        <dbReference type="Proteomes" id="UP000297299"/>
    </source>
</evidence>
<keyword evidence="2" id="KW-1185">Reference proteome</keyword>
<sequence length="73" mass="8331">MQIPTTQTGPVVNEKKNRSWFTGCCARNQPWFDAPKLARTILKHDEFMAKLSIGKMLPTKTSLLQTEFDSNMT</sequence>
<name>A0A4Y8CWB1_9HELO</name>
<accession>A0A4Y8CWB1</accession>
<reference evidence="1 2" key="1">
    <citation type="submission" date="2017-11" db="EMBL/GenBank/DDBJ databases">
        <title>Comparative genomics of Botrytis spp.</title>
        <authorList>
            <person name="Valero-Jimenez C.A."/>
            <person name="Tapia P."/>
            <person name="Veloso J."/>
            <person name="Silva-Moreno E."/>
            <person name="Staats M."/>
            <person name="Valdes J.H."/>
            <person name="Van Kan J.A.L."/>
        </authorList>
    </citation>
    <scope>NUCLEOTIDE SEQUENCE [LARGE SCALE GENOMIC DNA]</scope>
    <source>
        <strain evidence="1 2">MUCL2830</strain>
    </source>
</reference>
<proteinExistence type="predicted"/>
<dbReference type="Proteomes" id="UP000297299">
    <property type="component" value="Unassembled WGS sequence"/>
</dbReference>